<reference evidence="1 2" key="1">
    <citation type="submission" date="2017-10" db="EMBL/GenBank/DDBJ databases">
        <title>Comparative genomics in systemic dimorphic fungi from Ajellomycetaceae.</title>
        <authorList>
            <person name="Munoz J.F."/>
            <person name="Mcewen J.G."/>
            <person name="Clay O.K."/>
            <person name="Cuomo C.A."/>
        </authorList>
    </citation>
    <scope>NUCLEOTIDE SEQUENCE [LARGE SCALE GENOMIC DNA]</scope>
    <source>
        <strain evidence="1 2">UAMH130</strain>
    </source>
</reference>
<comment type="caution">
    <text evidence="1">The sequence shown here is derived from an EMBL/GenBank/DDBJ whole genome shotgun (WGS) entry which is preliminary data.</text>
</comment>
<accession>A0A2B7X2A3</accession>
<name>A0A2B7X2A3_9EURO</name>
<gene>
    <name evidence="1" type="ORF">GX51_04379</name>
</gene>
<dbReference type="Proteomes" id="UP000224080">
    <property type="component" value="Unassembled WGS sequence"/>
</dbReference>
<dbReference type="OrthoDB" id="10057496at2759"/>
<dbReference type="AlphaFoldDB" id="A0A2B7X2A3"/>
<organism evidence="1 2">
    <name type="scientific">Blastomyces parvus</name>
    <dbReference type="NCBI Taxonomy" id="2060905"/>
    <lineage>
        <taxon>Eukaryota</taxon>
        <taxon>Fungi</taxon>
        <taxon>Dikarya</taxon>
        <taxon>Ascomycota</taxon>
        <taxon>Pezizomycotina</taxon>
        <taxon>Eurotiomycetes</taxon>
        <taxon>Eurotiomycetidae</taxon>
        <taxon>Onygenales</taxon>
        <taxon>Ajellomycetaceae</taxon>
        <taxon>Blastomyces</taxon>
    </lineage>
</organism>
<dbReference type="EMBL" id="PDNC01000054">
    <property type="protein sequence ID" value="PGH02923.1"/>
    <property type="molecule type" value="Genomic_DNA"/>
</dbReference>
<protein>
    <submittedName>
        <fullName evidence="1">Uncharacterized protein</fullName>
    </submittedName>
</protein>
<evidence type="ECO:0000313" key="1">
    <source>
        <dbReference type="EMBL" id="PGH02923.1"/>
    </source>
</evidence>
<keyword evidence="2" id="KW-1185">Reference proteome</keyword>
<proteinExistence type="predicted"/>
<sequence length="274" mass="29300">MAEIRYLTMDGQPPNGGIPPNMGAFPPPPPPPFPMPVLPMFAPGPVPQPPPLQAPLQAFFGQALLTPVLPPNMFHFQPQQAPQFAMQVPAPQAAATPPGALVAPFPFPVSVPPPPAIAAAPSGPNYQNPHGGIIPGTENQPLVLPGGHGYLFPPKNTTIHLFRCTTYYPWDSQDGIIEFVTYQAPTNMTVADLIKQICPQADYIKGRGVIECLQAVNGNASIFARGEEYFIGEGKGEAQAMKDKVGKTLAEVGWNEHRKANANPVWLASSISLH</sequence>
<evidence type="ECO:0000313" key="2">
    <source>
        <dbReference type="Proteomes" id="UP000224080"/>
    </source>
</evidence>